<organism evidence="1 2">
    <name type="scientific">Streptomyces similanensis</name>
    <dbReference type="NCBI Taxonomy" id="1274988"/>
    <lineage>
        <taxon>Bacteria</taxon>
        <taxon>Bacillati</taxon>
        <taxon>Actinomycetota</taxon>
        <taxon>Actinomycetes</taxon>
        <taxon>Kitasatosporales</taxon>
        <taxon>Streptomycetaceae</taxon>
        <taxon>Streptomyces</taxon>
    </lineage>
</organism>
<keyword evidence="2" id="KW-1185">Reference proteome</keyword>
<gene>
    <name evidence="1" type="ORF">GCM10023336_78310</name>
</gene>
<dbReference type="Proteomes" id="UP001500124">
    <property type="component" value="Unassembled WGS sequence"/>
</dbReference>
<sequence>MPTHSLRDEGSGWAHVWGQDAQAGAGVRDSACHTLVYRWFYTLGERRELSADELRSFPGVLFRANLARSGDRCQTRRISCEVHGHAQAQASLSP</sequence>
<protein>
    <submittedName>
        <fullName evidence="1">Uncharacterized protein</fullName>
    </submittedName>
</protein>
<name>A0ABP9LTA3_9ACTN</name>
<evidence type="ECO:0000313" key="1">
    <source>
        <dbReference type="EMBL" id="GAA5083304.1"/>
    </source>
</evidence>
<evidence type="ECO:0000313" key="2">
    <source>
        <dbReference type="Proteomes" id="UP001500124"/>
    </source>
</evidence>
<accession>A0ABP9LTA3</accession>
<dbReference type="EMBL" id="BAABKC010000163">
    <property type="protein sequence ID" value="GAA5083304.1"/>
    <property type="molecule type" value="Genomic_DNA"/>
</dbReference>
<comment type="caution">
    <text evidence="1">The sequence shown here is derived from an EMBL/GenBank/DDBJ whole genome shotgun (WGS) entry which is preliminary data.</text>
</comment>
<reference evidence="2" key="1">
    <citation type="journal article" date="2019" name="Int. J. Syst. Evol. Microbiol.">
        <title>The Global Catalogue of Microorganisms (GCM) 10K type strain sequencing project: providing services to taxonomists for standard genome sequencing and annotation.</title>
        <authorList>
            <consortium name="The Broad Institute Genomics Platform"/>
            <consortium name="The Broad Institute Genome Sequencing Center for Infectious Disease"/>
            <person name="Wu L."/>
            <person name="Ma J."/>
        </authorList>
    </citation>
    <scope>NUCLEOTIDE SEQUENCE [LARGE SCALE GENOMIC DNA]</scope>
    <source>
        <strain evidence="2">JCM 18410</strain>
    </source>
</reference>
<proteinExistence type="predicted"/>